<reference evidence="1 2" key="1">
    <citation type="submission" date="2017-06" db="EMBL/GenBank/DDBJ databases">
        <authorList>
            <person name="Kim H.J."/>
            <person name="Triplett B.A."/>
        </authorList>
    </citation>
    <scope>NUCLEOTIDE SEQUENCE [LARGE SCALE GENOMIC DNA]</scope>
    <source>
        <strain evidence="1 2">DSM 29052</strain>
    </source>
</reference>
<dbReference type="Gene3D" id="3.90.850.10">
    <property type="entry name" value="Fumarylacetoacetase-like, C-terminal domain"/>
    <property type="match status" value="1"/>
</dbReference>
<dbReference type="Proteomes" id="UP000198417">
    <property type="component" value="Unassembled WGS sequence"/>
</dbReference>
<sequence>MTHLDAFADALIDAHRTGTRVAPDGGAPSTVAEAYHVQRRVIAALGPVAGFKTALKPDAAPIRAQHALPSGARVAMGDRMGIELEVGWKIIAPLPAPGAADFDEALVRCVLPVPVIELVDTRLSGPMAEGPITKLADFQINHGLIIGTPLADWDGRDFGVVTARMQKGAQVILDGQTTVPGGSALGTLRALVSEIGDHCGGLQVGQIVITGTLHPLTYVSEPGEVTGQIDGLGEVSVTLG</sequence>
<dbReference type="InterPro" id="IPR050772">
    <property type="entry name" value="Hydratase-Decarb/MhpD_sf"/>
</dbReference>
<organism evidence="1 2">
    <name type="scientific">Puniceibacterium sediminis</name>
    <dbReference type="NCBI Taxonomy" id="1608407"/>
    <lineage>
        <taxon>Bacteria</taxon>
        <taxon>Pseudomonadati</taxon>
        <taxon>Pseudomonadota</taxon>
        <taxon>Alphaproteobacteria</taxon>
        <taxon>Rhodobacterales</taxon>
        <taxon>Paracoccaceae</taxon>
        <taxon>Puniceibacterium</taxon>
    </lineage>
</organism>
<evidence type="ECO:0000313" key="1">
    <source>
        <dbReference type="EMBL" id="SNR24668.1"/>
    </source>
</evidence>
<dbReference type="EMBL" id="FZNN01000001">
    <property type="protein sequence ID" value="SNR24668.1"/>
    <property type="molecule type" value="Genomic_DNA"/>
</dbReference>
<dbReference type="PANTHER" id="PTHR30143:SF0">
    <property type="entry name" value="2-KETO-4-PENTENOATE HYDRATASE"/>
    <property type="match status" value="1"/>
</dbReference>
<name>A0A238URL2_9RHOB</name>
<dbReference type="RefSeq" id="WP_089268497.1">
    <property type="nucleotide sequence ID" value="NZ_FZNN01000001.1"/>
</dbReference>
<gene>
    <name evidence="1" type="ORF">SAMN06265370_10130</name>
</gene>
<dbReference type="OrthoDB" id="9792137at2"/>
<dbReference type="GO" id="GO:0008684">
    <property type="term" value="F:2-oxopent-4-enoate hydratase activity"/>
    <property type="evidence" value="ECO:0007669"/>
    <property type="project" value="TreeGrafter"/>
</dbReference>
<evidence type="ECO:0000313" key="2">
    <source>
        <dbReference type="Proteomes" id="UP000198417"/>
    </source>
</evidence>
<dbReference type="SUPFAM" id="SSF56529">
    <property type="entry name" value="FAH"/>
    <property type="match status" value="1"/>
</dbReference>
<dbReference type="PANTHER" id="PTHR30143">
    <property type="entry name" value="ACID HYDRATASE"/>
    <property type="match status" value="1"/>
</dbReference>
<protein>
    <submittedName>
        <fullName evidence="1">2-keto-4-pentenoate hydratase</fullName>
    </submittedName>
</protein>
<keyword evidence="2" id="KW-1185">Reference proteome</keyword>
<dbReference type="AlphaFoldDB" id="A0A238URL2"/>
<accession>A0A238URL2</accession>
<proteinExistence type="predicted"/>
<dbReference type="GO" id="GO:0005737">
    <property type="term" value="C:cytoplasm"/>
    <property type="evidence" value="ECO:0007669"/>
    <property type="project" value="TreeGrafter"/>
</dbReference>
<dbReference type="InterPro" id="IPR036663">
    <property type="entry name" value="Fumarylacetoacetase_C_sf"/>
</dbReference>